<proteinExistence type="predicted"/>
<dbReference type="EC" id="2.7.13.3" evidence="5"/>
<accession>A0ABN7YHU4</accession>
<organism evidence="5 6">
    <name type="scientific">Cupriavidus pampae</name>
    <dbReference type="NCBI Taxonomy" id="659251"/>
    <lineage>
        <taxon>Bacteria</taxon>
        <taxon>Pseudomonadati</taxon>
        <taxon>Pseudomonadota</taxon>
        <taxon>Betaproteobacteria</taxon>
        <taxon>Burkholderiales</taxon>
        <taxon>Burkholderiaceae</taxon>
        <taxon>Cupriavidus</taxon>
    </lineage>
</organism>
<reference evidence="5 6" key="1">
    <citation type="submission" date="2021-08" db="EMBL/GenBank/DDBJ databases">
        <authorList>
            <person name="Peeters C."/>
        </authorList>
    </citation>
    <scope>NUCLEOTIDE SEQUENCE [LARGE SCALE GENOMIC DNA]</scope>
    <source>
        <strain evidence="5 6">LMG 32289</strain>
    </source>
</reference>
<evidence type="ECO:0000313" key="6">
    <source>
        <dbReference type="Proteomes" id="UP000706525"/>
    </source>
</evidence>
<comment type="caution">
    <text evidence="5">The sequence shown here is derived from an EMBL/GenBank/DDBJ whole genome shotgun (WGS) entry which is preliminary data.</text>
</comment>
<keyword evidence="6" id="KW-1185">Reference proteome</keyword>
<dbReference type="SMART" id="SM00448">
    <property type="entry name" value="REC"/>
    <property type="match status" value="1"/>
</dbReference>
<protein>
    <submittedName>
        <fullName evidence="5">Sensor histidine kinase RcsC</fullName>
        <ecNumber evidence="5">2.7.13.3</ecNumber>
    </submittedName>
</protein>
<gene>
    <name evidence="5" type="primary">rcsC_6</name>
    <name evidence="5" type="ORF">LMG32289_02448</name>
</gene>
<dbReference type="Pfam" id="PF00072">
    <property type="entry name" value="Response_reg"/>
    <property type="match status" value="1"/>
</dbReference>
<dbReference type="InterPro" id="IPR011006">
    <property type="entry name" value="CheY-like_superfamily"/>
</dbReference>
<dbReference type="Gene3D" id="3.40.50.2300">
    <property type="match status" value="1"/>
</dbReference>
<evidence type="ECO:0000256" key="1">
    <source>
        <dbReference type="ARBA" id="ARBA00022553"/>
    </source>
</evidence>
<dbReference type="InterPro" id="IPR001789">
    <property type="entry name" value="Sig_transdc_resp-reg_receiver"/>
</dbReference>
<dbReference type="SUPFAM" id="SSF52172">
    <property type="entry name" value="CheY-like"/>
    <property type="match status" value="1"/>
</dbReference>
<dbReference type="CDD" id="cd17546">
    <property type="entry name" value="REC_hyHK_CKI1_RcsC-like"/>
    <property type="match status" value="1"/>
</dbReference>
<evidence type="ECO:0000256" key="3">
    <source>
        <dbReference type="PROSITE-ProRule" id="PRU00169"/>
    </source>
</evidence>
<feature type="domain" description="Response regulatory" evidence="4">
    <location>
        <begin position="24"/>
        <end position="143"/>
    </location>
</feature>
<dbReference type="Proteomes" id="UP000706525">
    <property type="component" value="Unassembled WGS sequence"/>
</dbReference>
<evidence type="ECO:0000256" key="2">
    <source>
        <dbReference type="ARBA" id="ARBA00023012"/>
    </source>
</evidence>
<sequence length="144" mass="15710">MSTEPRHLRQPATNFASSATQPPRIVVAEDHPVCSLVLQHHLAALGQFDLVTCASGVEAWRAWRHAPTSLVITDLDLPGMDGITLARTIRAFEGALDRRTAIVALTASCTPTQRVHCVDAGFDELHVKPLEFDTLAGMIKLYLT</sequence>
<dbReference type="PANTHER" id="PTHR45339">
    <property type="entry name" value="HYBRID SIGNAL TRANSDUCTION HISTIDINE KINASE J"/>
    <property type="match status" value="1"/>
</dbReference>
<dbReference type="PANTHER" id="PTHR45339:SF1">
    <property type="entry name" value="HYBRID SIGNAL TRANSDUCTION HISTIDINE KINASE J"/>
    <property type="match status" value="1"/>
</dbReference>
<dbReference type="PROSITE" id="PS50110">
    <property type="entry name" value="RESPONSE_REGULATORY"/>
    <property type="match status" value="1"/>
</dbReference>
<dbReference type="GO" id="GO:0004673">
    <property type="term" value="F:protein histidine kinase activity"/>
    <property type="evidence" value="ECO:0007669"/>
    <property type="project" value="UniProtKB-EC"/>
</dbReference>
<keyword evidence="2" id="KW-0902">Two-component regulatory system</keyword>
<keyword evidence="5" id="KW-0808">Transferase</keyword>
<name>A0ABN7YHU4_9BURK</name>
<dbReference type="RefSeq" id="WP_223988396.1">
    <property type="nucleotide sequence ID" value="NZ_CAJZAG010000004.1"/>
</dbReference>
<keyword evidence="5" id="KW-0418">Kinase</keyword>
<dbReference type="EMBL" id="CAJZAG010000004">
    <property type="protein sequence ID" value="CAG9171655.1"/>
    <property type="molecule type" value="Genomic_DNA"/>
</dbReference>
<keyword evidence="1 3" id="KW-0597">Phosphoprotein</keyword>
<evidence type="ECO:0000313" key="5">
    <source>
        <dbReference type="EMBL" id="CAG9171655.1"/>
    </source>
</evidence>
<feature type="modified residue" description="4-aspartylphosphate" evidence="3">
    <location>
        <position position="74"/>
    </location>
</feature>
<evidence type="ECO:0000259" key="4">
    <source>
        <dbReference type="PROSITE" id="PS50110"/>
    </source>
</evidence>